<comment type="caution">
    <text evidence="1">The sequence shown here is derived from an EMBL/GenBank/DDBJ whole genome shotgun (WGS) entry which is preliminary data.</text>
</comment>
<dbReference type="EMBL" id="VSRR010032656">
    <property type="protein sequence ID" value="MPC71301.1"/>
    <property type="molecule type" value="Genomic_DNA"/>
</dbReference>
<reference evidence="1 2" key="1">
    <citation type="submission" date="2019-05" db="EMBL/GenBank/DDBJ databases">
        <title>Another draft genome of Portunus trituberculatus and its Hox gene families provides insights of decapod evolution.</title>
        <authorList>
            <person name="Jeong J.-H."/>
            <person name="Song I."/>
            <person name="Kim S."/>
            <person name="Choi T."/>
            <person name="Kim D."/>
            <person name="Ryu S."/>
            <person name="Kim W."/>
        </authorList>
    </citation>
    <scope>NUCLEOTIDE SEQUENCE [LARGE SCALE GENOMIC DNA]</scope>
    <source>
        <tissue evidence="1">Muscle</tissue>
    </source>
</reference>
<gene>
    <name evidence="1" type="ORF">E2C01_065575</name>
</gene>
<evidence type="ECO:0000313" key="2">
    <source>
        <dbReference type="Proteomes" id="UP000324222"/>
    </source>
</evidence>
<protein>
    <submittedName>
        <fullName evidence="1">Uncharacterized protein</fullName>
    </submittedName>
</protein>
<evidence type="ECO:0000313" key="1">
    <source>
        <dbReference type="EMBL" id="MPC71301.1"/>
    </source>
</evidence>
<accession>A0A5B7HEY8</accession>
<organism evidence="1 2">
    <name type="scientific">Portunus trituberculatus</name>
    <name type="common">Swimming crab</name>
    <name type="synonym">Neptunus trituberculatus</name>
    <dbReference type="NCBI Taxonomy" id="210409"/>
    <lineage>
        <taxon>Eukaryota</taxon>
        <taxon>Metazoa</taxon>
        <taxon>Ecdysozoa</taxon>
        <taxon>Arthropoda</taxon>
        <taxon>Crustacea</taxon>
        <taxon>Multicrustacea</taxon>
        <taxon>Malacostraca</taxon>
        <taxon>Eumalacostraca</taxon>
        <taxon>Eucarida</taxon>
        <taxon>Decapoda</taxon>
        <taxon>Pleocyemata</taxon>
        <taxon>Brachyura</taxon>
        <taxon>Eubrachyura</taxon>
        <taxon>Portunoidea</taxon>
        <taxon>Portunidae</taxon>
        <taxon>Portuninae</taxon>
        <taxon>Portunus</taxon>
    </lineage>
</organism>
<proteinExistence type="predicted"/>
<sequence>MDTSLPMRGGQVCEGATLSTHHITSVGMWQTRKAALALPGFTIGEEATTSRLGGGHSDLRITVAGKDRR</sequence>
<keyword evidence="2" id="KW-1185">Reference proteome</keyword>
<dbReference type="AlphaFoldDB" id="A0A5B7HEY8"/>
<dbReference type="Proteomes" id="UP000324222">
    <property type="component" value="Unassembled WGS sequence"/>
</dbReference>
<name>A0A5B7HEY8_PORTR</name>